<evidence type="ECO:0000313" key="2">
    <source>
        <dbReference type="Proteomes" id="UP001139534"/>
    </source>
</evidence>
<dbReference type="Proteomes" id="UP001139534">
    <property type="component" value="Unassembled WGS sequence"/>
</dbReference>
<dbReference type="EMBL" id="JALPRK010000018">
    <property type="protein sequence ID" value="MCK8488941.1"/>
    <property type="molecule type" value="Genomic_DNA"/>
</dbReference>
<protein>
    <submittedName>
        <fullName evidence="1">Uncharacterized protein</fullName>
    </submittedName>
</protein>
<organism evidence="1 2">
    <name type="scientific">Paenibacillus mellifer</name>
    <dbReference type="NCBI Taxonomy" id="2937794"/>
    <lineage>
        <taxon>Bacteria</taxon>
        <taxon>Bacillati</taxon>
        <taxon>Bacillota</taxon>
        <taxon>Bacilli</taxon>
        <taxon>Bacillales</taxon>
        <taxon>Paenibacillaceae</taxon>
        <taxon>Paenibacillus</taxon>
    </lineage>
</organism>
<comment type="caution">
    <text evidence="1">The sequence shown here is derived from an EMBL/GenBank/DDBJ whole genome shotgun (WGS) entry which is preliminary data.</text>
</comment>
<evidence type="ECO:0000313" key="1">
    <source>
        <dbReference type="EMBL" id="MCK8488941.1"/>
    </source>
</evidence>
<keyword evidence="2" id="KW-1185">Reference proteome</keyword>
<name>A0A9X1Y1U1_9BACL</name>
<sequence>MNNFNNNYEISYNEEIPQDNFDAIVISWEKAESNMNILQNIISNGREVFVFGENMDSNKISKFTPSRITDQAREKESKEEMNEVINDKEEYWNLIGYVDGEPKFFSNIQSYTYEGKKKALYEVVVLQEISQYGKDSAEDIASILSYGTDTIITSGYNLNSSLYRDDANGNSILRATLNADYILKRNTIEDQDPKYDYLYLRNNVELTSYSTVTSLETIDIDHSLKYPSSDNILDWGPDSTNNANGNSITVGLPWAVSWSFTPSNVSTDISVSGGQTSYPTIK</sequence>
<accession>A0A9X1Y1U1</accession>
<dbReference type="AlphaFoldDB" id="A0A9X1Y1U1"/>
<dbReference type="RefSeq" id="WP_248552991.1">
    <property type="nucleotide sequence ID" value="NZ_JALPRK010000018.1"/>
</dbReference>
<proteinExistence type="predicted"/>
<gene>
    <name evidence="1" type="ORF">M0651_17355</name>
</gene>
<reference evidence="1" key="1">
    <citation type="submission" date="2022-04" db="EMBL/GenBank/DDBJ databases">
        <authorList>
            <person name="Seo M.-J."/>
        </authorList>
    </citation>
    <scope>NUCLEOTIDE SEQUENCE</scope>
    <source>
        <strain evidence="1">MBLB2552</strain>
    </source>
</reference>